<dbReference type="Pfam" id="PF07355">
    <property type="entry name" value="GRDB"/>
    <property type="match status" value="1"/>
</dbReference>
<name>A0A383C906_9ZZZZ</name>
<sequence length="140" mass="14565">MQVVHYLNQFFGGLGGEEVADAPPEVRDGAVGPGRLLERALGDGSQVVKTIVCGDNYAAENLDILKAFVLKEVAACEAGLFVAGPCFEAGRYGAVAGALCVDVDTEIGIPAVTGMALENPGVDLYRQKLYIVDSSESDSA</sequence>
<proteinExistence type="predicted"/>
<accession>A0A383C906</accession>
<keyword evidence="1" id="KW-0560">Oxidoreductase</keyword>
<dbReference type="InterPro" id="IPR010187">
    <property type="entry name" value="Various_sel_PB"/>
</dbReference>
<protein>
    <submittedName>
        <fullName evidence="2">Uncharacterized protein</fullName>
    </submittedName>
</protein>
<evidence type="ECO:0000313" key="2">
    <source>
        <dbReference type="EMBL" id="SVE28543.1"/>
    </source>
</evidence>
<organism evidence="2">
    <name type="scientific">marine metagenome</name>
    <dbReference type="NCBI Taxonomy" id="408172"/>
    <lineage>
        <taxon>unclassified sequences</taxon>
        <taxon>metagenomes</taxon>
        <taxon>ecological metagenomes</taxon>
    </lineage>
</organism>
<feature type="non-terminal residue" evidence="2">
    <location>
        <position position="140"/>
    </location>
</feature>
<gene>
    <name evidence="2" type="ORF">METZ01_LOCUS481397</name>
</gene>
<dbReference type="AlphaFoldDB" id="A0A383C906"/>
<dbReference type="EMBL" id="UINC01206764">
    <property type="protein sequence ID" value="SVE28543.1"/>
    <property type="molecule type" value="Genomic_DNA"/>
</dbReference>
<reference evidence="2" key="1">
    <citation type="submission" date="2018-05" db="EMBL/GenBank/DDBJ databases">
        <authorList>
            <person name="Lanie J.A."/>
            <person name="Ng W.-L."/>
            <person name="Kazmierczak K.M."/>
            <person name="Andrzejewski T.M."/>
            <person name="Davidsen T.M."/>
            <person name="Wayne K.J."/>
            <person name="Tettelin H."/>
            <person name="Glass J.I."/>
            <person name="Rusch D."/>
            <person name="Podicherti R."/>
            <person name="Tsui H.-C.T."/>
            <person name="Winkler M.E."/>
        </authorList>
    </citation>
    <scope>NUCLEOTIDE SEQUENCE</scope>
</reference>
<evidence type="ECO:0000256" key="1">
    <source>
        <dbReference type="ARBA" id="ARBA00023002"/>
    </source>
</evidence>
<dbReference type="NCBIfam" id="TIGR01918">
    <property type="entry name" value="various_sel_PB"/>
    <property type="match status" value="1"/>
</dbReference>
<dbReference type="GO" id="GO:0050485">
    <property type="term" value="F:oxidoreductase activity, acting on X-H and Y-H to form an X-Y bond, with a disulfide as acceptor"/>
    <property type="evidence" value="ECO:0007669"/>
    <property type="project" value="InterPro"/>
</dbReference>